<comment type="caution">
    <text evidence="2">The sequence shown here is derived from an EMBL/GenBank/DDBJ whole genome shotgun (WGS) entry which is preliminary data.</text>
</comment>
<sequence length="221" mass="23394">MSTKTHLPPPISWSGPAPRHAAPLQPMRAFGAHQRPQGPQPRQGAAGDELVSLSGGAYGLRAHERPALSAPSGVYNFVRVQGMTRNQSTTMLSAQAPHAALANGRSVLYAGTAAFDAGKLQWWSNYSGTYQPLAEFNRQAGLPTDRFVPWQKLQLGGVGMQRGMLHDLRGAQAEPAPEKKQPRKPEPVVKSAVPAGGEKSPALPVGAKAPALPAGPDRPLK</sequence>
<evidence type="ECO:0000313" key="3">
    <source>
        <dbReference type="Proteomes" id="UP000680714"/>
    </source>
</evidence>
<accession>A0ABS5IE30</accession>
<name>A0ABS5IE30_9PROT</name>
<gene>
    <name evidence="2" type="ORF">KEC16_09720</name>
</gene>
<dbReference type="EMBL" id="JAGTUF010000007">
    <property type="protein sequence ID" value="MBR9971993.1"/>
    <property type="molecule type" value="Genomic_DNA"/>
</dbReference>
<protein>
    <submittedName>
        <fullName evidence="2">Uncharacterized protein</fullName>
    </submittedName>
</protein>
<feature type="compositionally biased region" description="Low complexity" evidence="1">
    <location>
        <begin position="31"/>
        <end position="47"/>
    </location>
</feature>
<evidence type="ECO:0000313" key="2">
    <source>
        <dbReference type="EMBL" id="MBR9971993.1"/>
    </source>
</evidence>
<dbReference type="RefSeq" id="WP_211548299.1">
    <property type="nucleotide sequence ID" value="NZ_JAGTUF010000007.1"/>
</dbReference>
<feature type="region of interest" description="Disordered" evidence="1">
    <location>
        <begin position="169"/>
        <end position="221"/>
    </location>
</feature>
<reference evidence="2 3" key="1">
    <citation type="submission" date="2021-04" db="EMBL/GenBank/DDBJ databases">
        <title>Magnetospirillum sulfuroxidans sp. nov., a facultative chemolithoautotrophic sulfur-oxidizing alphaproteobacterium isolated from freshwater sediment and proposals for Paramagetospirillum gen. nov., and Magnetospirillaceae fam. nov.</title>
        <authorList>
            <person name="Koziaeva V."/>
            <person name="Geelhoed J.S."/>
            <person name="Sorokin D.Y."/>
            <person name="Grouzdev D.S."/>
        </authorList>
    </citation>
    <scope>NUCLEOTIDE SEQUENCE [LARGE SCALE GENOMIC DNA]</scope>
    <source>
        <strain evidence="2 3">J10</strain>
    </source>
</reference>
<dbReference type="Proteomes" id="UP000680714">
    <property type="component" value="Unassembled WGS sequence"/>
</dbReference>
<proteinExistence type="predicted"/>
<feature type="compositionally biased region" description="Basic and acidic residues" evidence="1">
    <location>
        <begin position="176"/>
        <end position="187"/>
    </location>
</feature>
<keyword evidence="3" id="KW-1185">Reference proteome</keyword>
<feature type="region of interest" description="Disordered" evidence="1">
    <location>
        <begin position="1"/>
        <end position="47"/>
    </location>
</feature>
<organism evidence="2 3">
    <name type="scientific">Magnetospirillum sulfuroxidans</name>
    <dbReference type="NCBI Taxonomy" id="611300"/>
    <lineage>
        <taxon>Bacteria</taxon>
        <taxon>Pseudomonadati</taxon>
        <taxon>Pseudomonadota</taxon>
        <taxon>Alphaproteobacteria</taxon>
        <taxon>Rhodospirillales</taxon>
        <taxon>Rhodospirillaceae</taxon>
        <taxon>Magnetospirillum</taxon>
    </lineage>
</organism>
<evidence type="ECO:0000256" key="1">
    <source>
        <dbReference type="SAM" id="MobiDB-lite"/>
    </source>
</evidence>